<dbReference type="InterPro" id="IPR036877">
    <property type="entry name" value="SUI1_dom_sf"/>
</dbReference>
<dbReference type="FunFam" id="3.10.400.20:FF:000003">
    <property type="entry name" value="Eukaryotic translation initiation factor 2D isoform A"/>
    <property type="match status" value="1"/>
</dbReference>
<reference evidence="4" key="1">
    <citation type="submission" date="2019-11" db="EMBL/GenBank/DDBJ databases">
        <authorList>
            <person name="Liu Y."/>
            <person name="Hou J."/>
            <person name="Li T.-Q."/>
            <person name="Guan C.-H."/>
            <person name="Wu X."/>
            <person name="Wu H.-Z."/>
            <person name="Ling F."/>
            <person name="Zhang R."/>
            <person name="Shi X.-G."/>
            <person name="Ren J.-P."/>
            <person name="Chen E.-F."/>
            <person name="Sun J.-M."/>
        </authorList>
    </citation>
    <scope>NUCLEOTIDE SEQUENCE</scope>
    <source>
        <strain evidence="4">Adult_tree_wgs_1</strain>
        <tissue evidence="4">Leaves</tissue>
    </source>
</reference>
<dbReference type="PANTHER" id="PTHR12217">
    <property type="entry name" value="EUKARYOTIC TRANSLATION INITIATION FACTOR 2D"/>
    <property type="match status" value="1"/>
</dbReference>
<dbReference type="EMBL" id="WJXA01000012">
    <property type="protein sequence ID" value="KAF7124914.1"/>
    <property type="molecule type" value="Genomic_DNA"/>
</dbReference>
<keyword evidence="5" id="KW-1185">Reference proteome</keyword>
<feature type="domain" description="SUI1" evidence="3">
    <location>
        <begin position="675"/>
        <end position="747"/>
    </location>
</feature>
<name>A0A834G8D5_RHOSS</name>
<dbReference type="GO" id="GO:0003743">
    <property type="term" value="F:translation initiation factor activity"/>
    <property type="evidence" value="ECO:0007669"/>
    <property type="project" value="InterPro"/>
</dbReference>
<dbReference type="Gene3D" id="3.10.400.20">
    <property type="match status" value="2"/>
</dbReference>
<keyword evidence="1" id="KW-0963">Cytoplasm</keyword>
<dbReference type="Pfam" id="PF01253">
    <property type="entry name" value="SUI1"/>
    <property type="match status" value="1"/>
</dbReference>
<dbReference type="Pfam" id="PF25304">
    <property type="entry name" value="WHD_eIF2D"/>
    <property type="match status" value="1"/>
</dbReference>
<dbReference type="Gene3D" id="3.30.780.10">
    <property type="entry name" value="SUI1-like domain"/>
    <property type="match status" value="1"/>
</dbReference>
<dbReference type="InterPro" id="IPR015947">
    <property type="entry name" value="PUA-like_sf"/>
</dbReference>
<dbReference type="PROSITE" id="PS50296">
    <property type="entry name" value="SUI1"/>
    <property type="match status" value="1"/>
</dbReference>
<dbReference type="CDD" id="cd21156">
    <property type="entry name" value="PUA_eIF2d-like"/>
    <property type="match status" value="1"/>
</dbReference>
<evidence type="ECO:0000256" key="1">
    <source>
        <dbReference type="ARBA" id="ARBA00022490"/>
    </source>
</evidence>
<dbReference type="SUPFAM" id="SSF88697">
    <property type="entry name" value="PUA domain-like"/>
    <property type="match status" value="1"/>
</dbReference>
<dbReference type="PANTHER" id="PTHR12217:SF4">
    <property type="entry name" value="EUKARYOTIC TRANSLATION INITIATION FACTOR 2D"/>
    <property type="match status" value="1"/>
</dbReference>
<dbReference type="SUPFAM" id="SSF55159">
    <property type="entry name" value="eIF1-like"/>
    <property type="match status" value="1"/>
</dbReference>
<dbReference type="Proteomes" id="UP000626092">
    <property type="component" value="Unassembled WGS sequence"/>
</dbReference>
<dbReference type="CDD" id="cd11610">
    <property type="entry name" value="eIF2D_N"/>
    <property type="match status" value="1"/>
</dbReference>
<dbReference type="SUPFAM" id="SSF47592">
    <property type="entry name" value="SWIB/MDM2 domain"/>
    <property type="match status" value="1"/>
</dbReference>
<dbReference type="Pfam" id="PF26292">
    <property type="entry name" value="PUA_elF2D"/>
    <property type="match status" value="2"/>
</dbReference>
<evidence type="ECO:0000256" key="2">
    <source>
        <dbReference type="SAM" id="MobiDB-lite"/>
    </source>
</evidence>
<organism evidence="4 5">
    <name type="scientific">Rhododendron simsii</name>
    <name type="common">Sims's rhododendron</name>
    <dbReference type="NCBI Taxonomy" id="118357"/>
    <lineage>
        <taxon>Eukaryota</taxon>
        <taxon>Viridiplantae</taxon>
        <taxon>Streptophyta</taxon>
        <taxon>Embryophyta</taxon>
        <taxon>Tracheophyta</taxon>
        <taxon>Spermatophyta</taxon>
        <taxon>Magnoliopsida</taxon>
        <taxon>eudicotyledons</taxon>
        <taxon>Gunneridae</taxon>
        <taxon>Pentapetalae</taxon>
        <taxon>asterids</taxon>
        <taxon>Ericales</taxon>
        <taxon>Ericaceae</taxon>
        <taxon>Ericoideae</taxon>
        <taxon>Rhodoreae</taxon>
        <taxon>Rhododendron</taxon>
    </lineage>
</organism>
<evidence type="ECO:0000313" key="5">
    <source>
        <dbReference type="Proteomes" id="UP000626092"/>
    </source>
</evidence>
<feature type="compositionally biased region" description="Polar residues" evidence="2">
    <location>
        <begin position="384"/>
        <end position="400"/>
    </location>
</feature>
<dbReference type="InterPro" id="IPR039759">
    <property type="entry name" value="eIF2D_SUI1"/>
</dbReference>
<feature type="region of interest" description="Disordered" evidence="2">
    <location>
        <begin position="532"/>
        <end position="554"/>
    </location>
</feature>
<feature type="region of interest" description="Disordered" evidence="2">
    <location>
        <begin position="381"/>
        <end position="407"/>
    </location>
</feature>
<dbReference type="InterPro" id="IPR041366">
    <property type="entry name" value="Pre-PUA"/>
</dbReference>
<dbReference type="CDD" id="cd11608">
    <property type="entry name" value="eIF2D_C"/>
    <property type="match status" value="1"/>
</dbReference>
<dbReference type="GO" id="GO:0001731">
    <property type="term" value="P:formation of translation preinitiation complex"/>
    <property type="evidence" value="ECO:0007669"/>
    <property type="project" value="InterPro"/>
</dbReference>
<dbReference type="InterPro" id="IPR057429">
    <property type="entry name" value="WH_eIF2D"/>
</dbReference>
<proteinExistence type="predicted"/>
<dbReference type="InterPro" id="IPR039757">
    <property type="entry name" value="EIF2D"/>
</dbReference>
<dbReference type="AlphaFoldDB" id="A0A834G8D5"/>
<protein>
    <recommendedName>
        <fullName evidence="3">SUI1 domain-containing protein</fullName>
    </recommendedName>
</protein>
<dbReference type="InterPro" id="IPR001950">
    <property type="entry name" value="SUI1"/>
</dbReference>
<accession>A0A834G8D5</accession>
<dbReference type="InterPro" id="IPR048247">
    <property type="entry name" value="eIF2D_N"/>
</dbReference>
<dbReference type="InterPro" id="IPR048248">
    <property type="entry name" value="PUA_eIF2d-like"/>
</dbReference>
<feature type="compositionally biased region" description="Basic and acidic residues" evidence="2">
    <location>
        <begin position="535"/>
        <end position="546"/>
    </location>
</feature>
<evidence type="ECO:0000313" key="4">
    <source>
        <dbReference type="EMBL" id="KAF7124914.1"/>
    </source>
</evidence>
<sequence length="762" mass="84126">MANPKFRRISISMPYLLRVSQSNVGSRFDSSTPPPSLFGSRTFLHFDSPFRHLHLTTLVILSYSILEREREIRRKMFKKAVEAKTQQRLSGADRKKLKRTIKERFPNASDAYIDALLPPKVDITVSKFPNRVHVYSLEGGFPMFFDVDGRGTEVFPTVFALWMVPELLPAFMLKGGEVSRFIIGGADVMFPGIYVPADGLPSFSAGEPWAVKVPGNPAPIAVSPFLFFELASYCIYALWMVPELLPAFMLKGGEVSRFIIGGADVMFPGIYVPADGLPSFSAGEPWAVKVPGNPAPIAVGTTTMSSTEALKAGLRGKALRITHSYRDTLWASVEGYCVPNAGFLEDVVIEDPSLSSASQTFDSCEVGASIDQQNDLNREVGEGSSVTNAHSDLDPSSTTHSDSKNDISDQIVADVGDLKVTENVSTDEKNDEDQHILSTEDVDEILDKCLLQALHTTVNDKDLPIPGSTLWSSHVLPCRPSGITLDIKKSSYKKLSKWLQSKSSAGLISVKEDKHKKEVTLVSINRSHPDYSTFKPEKRKIEKNEQTTDSSPNEGHFHKVVEVIEIYKPSVHVNPIFASVGADMGQLYIASEATDVVFRYIEQENLVKPTNKAIVVLDATLCDALYKGTIKKGSTYPTEIHKKDLGPTFIIRMQAHHRVTRGKESVVRKGALKTIQLMTERRQGNKKVTKLSGLESFLLDPEALASELQKKFACSTSVAELPGKKGHEVLIQGGVIDDLGRHLVEQYGISKRYIEVLDKTKK</sequence>
<evidence type="ECO:0000259" key="3">
    <source>
        <dbReference type="PROSITE" id="PS50296"/>
    </source>
</evidence>
<dbReference type="FunFam" id="3.30.780.10:FF:000008">
    <property type="entry name" value="eukaryotic translation initiation factor 2D"/>
    <property type="match status" value="1"/>
</dbReference>
<dbReference type="Pfam" id="PF26291">
    <property type="entry name" value="SWIB_eIF2D"/>
    <property type="match status" value="1"/>
</dbReference>
<comment type="caution">
    <text evidence="4">The sequence shown here is derived from an EMBL/GenBank/DDBJ whole genome shotgun (WGS) entry which is preliminary data.</text>
</comment>
<dbReference type="InterPro" id="IPR058886">
    <property type="entry name" value="SWIB_eIF2D"/>
</dbReference>
<dbReference type="Pfam" id="PF17832">
    <property type="entry name" value="Pre-PUA"/>
    <property type="match status" value="1"/>
</dbReference>
<dbReference type="OrthoDB" id="199771at2759"/>
<dbReference type="InterPro" id="IPR036885">
    <property type="entry name" value="SWIB_MDM2_dom_sf"/>
</dbReference>
<gene>
    <name evidence="4" type="ORF">RHSIM_Rhsim12G0002100</name>
</gene>
<dbReference type="PROSITE" id="PS50890">
    <property type="entry name" value="PUA"/>
    <property type="match status" value="1"/>
</dbReference>